<feature type="transmembrane region" description="Helical" evidence="1">
    <location>
        <begin position="52"/>
        <end position="72"/>
    </location>
</feature>
<feature type="transmembrane region" description="Helical" evidence="1">
    <location>
        <begin position="12"/>
        <end position="32"/>
    </location>
</feature>
<keyword evidence="3" id="KW-1185">Reference proteome</keyword>
<name>A0ABM7ENP5_BIFBI</name>
<evidence type="ECO:0000313" key="3">
    <source>
        <dbReference type="Proteomes" id="UP000035063"/>
    </source>
</evidence>
<reference evidence="3" key="2">
    <citation type="journal article" date="2015" name="J. Biotechnol.">
        <title>Complete genome sequence of Bifidobacterium bifidum JCM 1255(T) isolated from feces of a breast-fed infant.</title>
        <authorList>
            <person name="Morita H."/>
            <person name="Toh H."/>
            <person name="Oshima K."/>
            <person name="Nakano A."/>
            <person name="Shindo C."/>
            <person name="Komiya K."/>
            <person name="Arakawa K."/>
            <person name="Suda W."/>
            <person name="Honda K."/>
            <person name="Hattori M."/>
        </authorList>
    </citation>
    <scope>NUCLEOTIDE SEQUENCE [LARGE SCALE GENOMIC DNA]</scope>
    <source>
        <strain evidence="3">JCM 1255</strain>
    </source>
</reference>
<protein>
    <submittedName>
        <fullName evidence="2">Uncharacterized protein</fullName>
    </submittedName>
</protein>
<keyword evidence="1" id="KW-0472">Membrane</keyword>
<proteinExistence type="predicted"/>
<sequence length="108" mass="11928">MTNSDRNLRLTAFILNIISMVALGWTLLPLAWMIPMTVMSWGIYKGTRANTVAFGVCNLLFVNTIFLGGGCPSATKSGDRFRGISGVSRFLSRLYRRSGNVFPCCLSR</sequence>
<accession>A0ABM7ENP5</accession>
<organism evidence="2 3">
    <name type="scientific">Bifidobacterium bifidum ATCC 29521 = JCM 1255 = DSM 20456</name>
    <dbReference type="NCBI Taxonomy" id="500634"/>
    <lineage>
        <taxon>Bacteria</taxon>
        <taxon>Bacillati</taxon>
        <taxon>Actinomycetota</taxon>
        <taxon>Actinomycetes</taxon>
        <taxon>Bifidobacteriales</taxon>
        <taxon>Bifidobacteriaceae</taxon>
        <taxon>Bifidobacterium</taxon>
    </lineage>
</organism>
<reference evidence="2 3" key="1">
    <citation type="submission" date="2012-02" db="EMBL/GenBank/DDBJ databases">
        <title>Complete genome sequence of Bifidobacterium bifidum JCM 1255.</title>
        <authorList>
            <person name="Toh H."/>
            <person name="Oshima K."/>
            <person name="Morita H."/>
            <person name="Hattori M."/>
        </authorList>
    </citation>
    <scope>NUCLEOTIDE SEQUENCE [LARGE SCALE GENOMIC DNA]</scope>
    <source>
        <strain evidence="2 3">JCM 1255</strain>
    </source>
</reference>
<dbReference type="RefSeq" id="WP_021647570.1">
    <property type="nucleotide sequence ID" value="NZ_JDUM01000041.1"/>
</dbReference>
<dbReference type="EMBL" id="AP012323">
    <property type="protein sequence ID" value="BAQ97509.1"/>
    <property type="molecule type" value="Genomic_DNA"/>
</dbReference>
<dbReference type="Proteomes" id="UP000035063">
    <property type="component" value="Chromosome"/>
</dbReference>
<keyword evidence="1" id="KW-1133">Transmembrane helix</keyword>
<gene>
    <name evidence="2" type="ORF">BBBF_0302</name>
</gene>
<evidence type="ECO:0000256" key="1">
    <source>
        <dbReference type="SAM" id="Phobius"/>
    </source>
</evidence>
<evidence type="ECO:0000313" key="2">
    <source>
        <dbReference type="EMBL" id="BAQ97509.1"/>
    </source>
</evidence>
<keyword evidence="1" id="KW-0812">Transmembrane</keyword>